<accession>A0A0P0YRN3</accession>
<keyword evidence="2" id="KW-0808">Transferase</keyword>
<reference evidence="2" key="2">
    <citation type="journal article" date="2015" name="Sci. Rep.">
        <title>Genetic analysis of capsular polysaccharide synthesis gene clusters in 79 capsular types of Klebsiella spp.</title>
        <authorList>
            <person name="Pan Y.J."/>
            <person name="Lin T.L."/>
            <person name="Chen C.T."/>
            <person name="Chen Y.Y."/>
            <person name="Hsieh P.F."/>
            <person name="Hsu C.R."/>
            <person name="Wu M.C."/>
            <person name="Wang J.T."/>
        </authorList>
    </citation>
    <scope>NUCLEOTIDE SEQUENCE</scope>
    <source>
        <strain evidence="2">7444</strain>
    </source>
</reference>
<sequence length="394" mass="46075">MENKDIVLLSTADWDNPFWTNKQHVAVELSRLGYKVFYIDSLGLRAPSLNKKDLTRALKRLFKMFKAPRHVRDNLWVWSPVTLPWNKYKIIRDFNRLYLKGMIGFWTKYLKFRDKVLWTYNPLTKRLLDLKDYSYTVYHCVDEIKAQPGMPVSILEESEHELIVNSDIVFVTSPNLFESRKSLNKNTYYHSNVADFNHFNTSITEDYERPKDIMNIEGPILGFIGAISSYKVNFQLLSLLAKKRPQYHIVLIGLVGEGDPNTDISVLENHENIHLLGPKEYSELPSYLKYFDVALLPNMINSYTDNMFPMKFFEYLAAGRKVVSVNLKAIQEFKDYVYISNSNEDFIVGIDKAIENDFISLEKRLELAQQYTYQSRTKKMLDLIVSNDNSIYKG</sequence>
<dbReference type="AlphaFoldDB" id="A0A0P0YRN3"/>
<evidence type="ECO:0000313" key="2">
    <source>
        <dbReference type="EMBL" id="BAT23656.1"/>
    </source>
</evidence>
<dbReference type="Pfam" id="PF00534">
    <property type="entry name" value="Glycos_transf_1"/>
    <property type="match status" value="1"/>
</dbReference>
<protein>
    <submittedName>
        <fullName evidence="2">Putative glycosyltransferase</fullName>
    </submittedName>
</protein>
<dbReference type="Gene3D" id="3.40.50.2000">
    <property type="entry name" value="Glycogen Phosphorylase B"/>
    <property type="match status" value="1"/>
</dbReference>
<dbReference type="EMBL" id="AB924573">
    <property type="protein sequence ID" value="BAT23656.1"/>
    <property type="molecule type" value="Genomic_DNA"/>
</dbReference>
<dbReference type="GO" id="GO:0016757">
    <property type="term" value="F:glycosyltransferase activity"/>
    <property type="evidence" value="ECO:0007669"/>
    <property type="project" value="InterPro"/>
</dbReference>
<dbReference type="Gene3D" id="3.40.50.11010">
    <property type="match status" value="1"/>
</dbReference>
<gene>
    <name evidence="2" type="primary">wcuQ</name>
</gene>
<proteinExistence type="predicted"/>
<organism evidence="2">
    <name type="scientific">Klebsiella sp. 7444</name>
    <dbReference type="NCBI Taxonomy" id="1497812"/>
    <lineage>
        <taxon>Bacteria</taxon>
        <taxon>Pseudomonadati</taxon>
        <taxon>Pseudomonadota</taxon>
        <taxon>Gammaproteobacteria</taxon>
        <taxon>Enterobacterales</taxon>
        <taxon>Enterobacteriaceae</taxon>
        <taxon>Klebsiella/Raoultella group</taxon>
        <taxon>Klebsiella</taxon>
    </lineage>
</organism>
<name>A0A0P0YRN3_9ENTR</name>
<dbReference type="SUPFAM" id="SSF53756">
    <property type="entry name" value="UDP-Glycosyltransferase/glycogen phosphorylase"/>
    <property type="match status" value="1"/>
</dbReference>
<feature type="domain" description="Glycosyl transferase family 1" evidence="1">
    <location>
        <begin position="217"/>
        <end position="366"/>
    </location>
</feature>
<dbReference type="InterPro" id="IPR001296">
    <property type="entry name" value="Glyco_trans_1"/>
</dbReference>
<reference evidence="2" key="1">
    <citation type="submission" date="2014-04" db="EMBL/GenBank/DDBJ databases">
        <authorList>
            <person name="Harrison E."/>
        </authorList>
    </citation>
    <scope>NUCLEOTIDE SEQUENCE</scope>
    <source>
        <strain evidence="2">7444</strain>
    </source>
</reference>
<evidence type="ECO:0000259" key="1">
    <source>
        <dbReference type="Pfam" id="PF00534"/>
    </source>
</evidence>